<accession>A0A6J4VN46</accession>
<dbReference type="InterPro" id="IPR018959">
    <property type="entry name" value="DUF1989"/>
</dbReference>
<gene>
    <name evidence="2" type="ORF">AVDCRST_MAG19-4269</name>
</gene>
<dbReference type="PANTHER" id="PTHR31527:SF0">
    <property type="entry name" value="RE64534P"/>
    <property type="match status" value="1"/>
</dbReference>
<proteinExistence type="predicted"/>
<dbReference type="AlphaFoldDB" id="A0A6J4VN46"/>
<dbReference type="Pfam" id="PF09347">
    <property type="entry name" value="DUF1989"/>
    <property type="match status" value="1"/>
</dbReference>
<name>A0A6J4VN46_9BACT</name>
<dbReference type="EMBL" id="CADCWL010000237">
    <property type="protein sequence ID" value="CAA9582733.1"/>
    <property type="molecule type" value="Genomic_DNA"/>
</dbReference>
<organism evidence="2">
    <name type="scientific">uncultured Thermomicrobiales bacterium</name>
    <dbReference type="NCBI Taxonomy" id="1645740"/>
    <lineage>
        <taxon>Bacteria</taxon>
        <taxon>Pseudomonadati</taxon>
        <taxon>Thermomicrobiota</taxon>
        <taxon>Thermomicrobia</taxon>
        <taxon>Thermomicrobiales</taxon>
        <taxon>environmental samples</taxon>
    </lineage>
</organism>
<evidence type="ECO:0000259" key="1">
    <source>
        <dbReference type="Pfam" id="PF09347"/>
    </source>
</evidence>
<feature type="domain" description="DUF1989" evidence="1">
    <location>
        <begin position="16"/>
        <end position="177"/>
    </location>
</feature>
<evidence type="ECO:0000313" key="2">
    <source>
        <dbReference type="EMBL" id="CAA9582733.1"/>
    </source>
</evidence>
<reference evidence="2" key="1">
    <citation type="submission" date="2020-02" db="EMBL/GenBank/DDBJ databases">
        <authorList>
            <person name="Meier V. D."/>
        </authorList>
    </citation>
    <scope>NUCLEOTIDE SEQUENCE</scope>
    <source>
        <strain evidence="2">AVDCRST_MAG19</strain>
    </source>
</reference>
<protein>
    <recommendedName>
        <fullName evidence="1">DUF1989 domain-containing protein</fullName>
    </recommendedName>
</protein>
<dbReference type="PANTHER" id="PTHR31527">
    <property type="entry name" value="RE64534P"/>
    <property type="match status" value="1"/>
</dbReference>
<sequence length="205" mass="22256">MASELLAGRMAIKARQIRPGQAHAVEIGAGQLVQITDARGKQVADFVAFAGADRATYVSTAATRSANGNLMLQTGMTLVSNRRTPMFELIEDTVGRHDMLFAACDPQRYEELGAPGHANCRTALADALKPFAVSYERIPDPINWFMNVAVRQRGELEIREPISMGNDYVLLRALADAVVAVSACPQDLNPTNGGEPSDILVRVYR</sequence>